<protein>
    <submittedName>
        <fullName evidence="1">Uncharacterized protein</fullName>
    </submittedName>
</protein>
<dbReference type="EMBL" id="OB793825">
    <property type="protein sequence ID" value="CAD7428692.1"/>
    <property type="molecule type" value="Genomic_DNA"/>
</dbReference>
<organism evidence="1">
    <name type="scientific">Timema monikensis</name>
    <dbReference type="NCBI Taxonomy" id="170555"/>
    <lineage>
        <taxon>Eukaryota</taxon>
        <taxon>Metazoa</taxon>
        <taxon>Ecdysozoa</taxon>
        <taxon>Arthropoda</taxon>
        <taxon>Hexapoda</taxon>
        <taxon>Insecta</taxon>
        <taxon>Pterygota</taxon>
        <taxon>Neoptera</taxon>
        <taxon>Polyneoptera</taxon>
        <taxon>Phasmatodea</taxon>
        <taxon>Timematodea</taxon>
        <taxon>Timematoidea</taxon>
        <taxon>Timematidae</taxon>
        <taxon>Timema</taxon>
    </lineage>
</organism>
<proteinExistence type="predicted"/>
<dbReference type="AlphaFoldDB" id="A0A7R9E9A0"/>
<gene>
    <name evidence="1" type="ORF">TMSB3V08_LOCUS5486</name>
</gene>
<accession>A0A7R9E9A0</accession>
<sequence>MWTLSCVISRLAVILKESQERTNLTRSRVPFKRQLSWLNVDLTSNNIAEVNGTSFAELVFLEELCYDIYPSRIGRACDEPPLPTSAVLTSILKQFKTQYNQYFGLNFNVNSFGVNKAPQSAWCWQIPVDHRDLDWSKWWDKAWSVYPRDPRAITGSVYNDWPPSGQRDLEEIHSIYDHPTDIGWSAYLAFNARHNLRADASPTSNDWTGSMVSDAHATGVGRIPIAAPVEGD</sequence>
<name>A0A7R9E9A0_9NEOP</name>
<reference evidence="1" key="1">
    <citation type="submission" date="2020-11" db="EMBL/GenBank/DDBJ databases">
        <authorList>
            <person name="Tran Van P."/>
        </authorList>
    </citation>
    <scope>NUCLEOTIDE SEQUENCE</scope>
</reference>
<evidence type="ECO:0000313" key="1">
    <source>
        <dbReference type="EMBL" id="CAD7428692.1"/>
    </source>
</evidence>